<feature type="transmembrane region" description="Helical" evidence="2">
    <location>
        <begin position="7"/>
        <end position="26"/>
    </location>
</feature>
<feature type="transmembrane region" description="Helical" evidence="2">
    <location>
        <begin position="32"/>
        <end position="54"/>
    </location>
</feature>
<name>A0A834CAN8_ORYME</name>
<feature type="transmembrane region" description="Helical" evidence="2">
    <location>
        <begin position="224"/>
        <end position="247"/>
    </location>
</feature>
<dbReference type="EMBL" id="WKFB01000402">
    <property type="protein sequence ID" value="KAF6724223.1"/>
    <property type="molecule type" value="Genomic_DNA"/>
</dbReference>
<keyword evidence="2" id="KW-1133">Transmembrane helix</keyword>
<evidence type="ECO:0000313" key="3">
    <source>
        <dbReference type="EMBL" id="KAF6724223.1"/>
    </source>
</evidence>
<keyword evidence="2" id="KW-0812">Transmembrane</keyword>
<feature type="transmembrane region" description="Helical" evidence="2">
    <location>
        <begin position="200"/>
        <end position="218"/>
    </location>
</feature>
<reference evidence="3" key="1">
    <citation type="journal article" name="BMC Genomics">
        <title>Long-read sequencing and de novo genome assembly of marine medaka (Oryzias melastigma).</title>
        <authorList>
            <person name="Liang P."/>
            <person name="Saqib H.S.A."/>
            <person name="Ni X."/>
            <person name="Shen Y."/>
        </authorList>
    </citation>
    <scope>NUCLEOTIDE SEQUENCE</scope>
    <source>
        <strain evidence="3">Bigg-433</strain>
    </source>
</reference>
<evidence type="ECO:0000256" key="1">
    <source>
        <dbReference type="SAM" id="MobiDB-lite"/>
    </source>
</evidence>
<gene>
    <name evidence="3" type="ORF">FQA47_016255</name>
</gene>
<protein>
    <submittedName>
        <fullName evidence="3">Uncharacterized protein</fullName>
    </submittedName>
</protein>
<sequence length="331" mass="36671">MPSLHHGAIFIGSFLIATGGSTAFMVSQQNRLQAFSLCCVVLGVLMLIIGLFWAMSNKNAANYNPQEFDPECPHYPYNDYTNHPGQALFLPPGNRFPESQSAFLPRTTEHHRRGGEDFDYPPMDSAGFSPTPHPALWLGPPPPYEVAIKTTCSSTHLRRAYSDTHLATEPLFGQSREISFEHLQLEAAEPAGMSAHHRTLLCVGMLLMSAGGVLVFIVSPLQTVLFLLGIFLGVVGMALFITGLCLAMKNLQVAVPGHFLLHPRTGTRFNPQQAQAIQRRLDRIRREMSSDSVEETPEPEPPLPCTPPPWTMEPPPSYDTVMKSQQQREQL</sequence>
<keyword evidence="2" id="KW-0472">Membrane</keyword>
<feature type="compositionally biased region" description="Polar residues" evidence="1">
    <location>
        <begin position="322"/>
        <end position="331"/>
    </location>
</feature>
<evidence type="ECO:0000313" key="4">
    <source>
        <dbReference type="Proteomes" id="UP000646548"/>
    </source>
</evidence>
<dbReference type="AlphaFoldDB" id="A0A834CAN8"/>
<proteinExistence type="predicted"/>
<accession>A0A834CAN8</accession>
<comment type="caution">
    <text evidence="3">The sequence shown here is derived from an EMBL/GenBank/DDBJ whole genome shotgun (WGS) entry which is preliminary data.</text>
</comment>
<organism evidence="3 4">
    <name type="scientific">Oryzias melastigma</name>
    <name type="common">Marine medaka</name>
    <dbReference type="NCBI Taxonomy" id="30732"/>
    <lineage>
        <taxon>Eukaryota</taxon>
        <taxon>Metazoa</taxon>
        <taxon>Chordata</taxon>
        <taxon>Craniata</taxon>
        <taxon>Vertebrata</taxon>
        <taxon>Euteleostomi</taxon>
        <taxon>Actinopterygii</taxon>
        <taxon>Neopterygii</taxon>
        <taxon>Teleostei</taxon>
        <taxon>Neoteleostei</taxon>
        <taxon>Acanthomorphata</taxon>
        <taxon>Ovalentaria</taxon>
        <taxon>Atherinomorphae</taxon>
        <taxon>Beloniformes</taxon>
        <taxon>Adrianichthyidae</taxon>
        <taxon>Oryziinae</taxon>
        <taxon>Oryzias</taxon>
    </lineage>
</organism>
<feature type="region of interest" description="Disordered" evidence="1">
    <location>
        <begin position="286"/>
        <end position="331"/>
    </location>
</feature>
<dbReference type="Proteomes" id="UP000646548">
    <property type="component" value="Unassembled WGS sequence"/>
</dbReference>
<evidence type="ECO:0000256" key="2">
    <source>
        <dbReference type="SAM" id="Phobius"/>
    </source>
</evidence>
<feature type="compositionally biased region" description="Pro residues" evidence="1">
    <location>
        <begin position="299"/>
        <end position="317"/>
    </location>
</feature>